<dbReference type="InterPro" id="IPR000571">
    <property type="entry name" value="Znf_CCCH"/>
</dbReference>
<dbReference type="Gene3D" id="3.30.1370.210">
    <property type="match status" value="1"/>
</dbReference>
<feature type="compositionally biased region" description="Pro residues" evidence="6">
    <location>
        <begin position="64"/>
        <end position="78"/>
    </location>
</feature>
<protein>
    <recommendedName>
        <fullName evidence="7">C3H1-type domain-containing protein</fullName>
    </recommendedName>
</protein>
<proteinExistence type="predicted"/>
<feature type="region of interest" description="Disordered" evidence="6">
    <location>
        <begin position="36"/>
        <end position="124"/>
    </location>
</feature>
<evidence type="ECO:0000256" key="4">
    <source>
        <dbReference type="ARBA" id="ARBA00022833"/>
    </source>
</evidence>
<organism evidence="8">
    <name type="scientific">Pectinophora gossypiella</name>
    <name type="common">Cotton pink bollworm</name>
    <name type="synonym">Depressaria gossypiella</name>
    <dbReference type="NCBI Taxonomy" id="13191"/>
    <lineage>
        <taxon>Eukaryota</taxon>
        <taxon>Metazoa</taxon>
        <taxon>Ecdysozoa</taxon>
        <taxon>Arthropoda</taxon>
        <taxon>Hexapoda</taxon>
        <taxon>Insecta</taxon>
        <taxon>Pterygota</taxon>
        <taxon>Neoptera</taxon>
        <taxon>Endopterygota</taxon>
        <taxon>Lepidoptera</taxon>
        <taxon>Glossata</taxon>
        <taxon>Ditrysia</taxon>
        <taxon>Gelechioidea</taxon>
        <taxon>Gelechiidae</taxon>
        <taxon>Apatetrinae</taxon>
        <taxon>Pectinophora</taxon>
    </lineage>
</organism>
<keyword evidence="2" id="KW-0677">Repeat</keyword>
<dbReference type="GO" id="GO:0043484">
    <property type="term" value="P:regulation of RNA splicing"/>
    <property type="evidence" value="ECO:0007669"/>
    <property type="project" value="TreeGrafter"/>
</dbReference>
<evidence type="ECO:0000256" key="2">
    <source>
        <dbReference type="ARBA" id="ARBA00022737"/>
    </source>
</evidence>
<dbReference type="AlphaFoldDB" id="A0A1E1WCP4"/>
<dbReference type="SMART" id="SM00356">
    <property type="entry name" value="ZnF_C3H1"/>
    <property type="match status" value="1"/>
</dbReference>
<gene>
    <name evidence="9" type="ORF">g.12671</name>
    <name evidence="8" type="ORF">g.12672</name>
</gene>
<keyword evidence="4 5" id="KW-0862">Zinc</keyword>
<accession>A0A1E1WCP4</accession>
<feature type="compositionally biased region" description="Polar residues" evidence="6">
    <location>
        <begin position="204"/>
        <end position="221"/>
    </location>
</feature>
<dbReference type="PROSITE" id="PS50103">
    <property type="entry name" value="ZF_C3H1"/>
    <property type="match status" value="1"/>
</dbReference>
<keyword evidence="1 5" id="KW-0479">Metal-binding</keyword>
<dbReference type="EMBL" id="GDQN01006423">
    <property type="protein sequence ID" value="JAT84631.1"/>
    <property type="molecule type" value="Transcribed_RNA"/>
</dbReference>
<evidence type="ECO:0000256" key="5">
    <source>
        <dbReference type="PROSITE-ProRule" id="PRU00723"/>
    </source>
</evidence>
<evidence type="ECO:0000313" key="9">
    <source>
        <dbReference type="EMBL" id="JAT89238.1"/>
    </source>
</evidence>
<evidence type="ECO:0000256" key="1">
    <source>
        <dbReference type="ARBA" id="ARBA00022723"/>
    </source>
</evidence>
<dbReference type="PANTHER" id="PTHR12675:SF6">
    <property type="entry name" value="ZINC FINGER CCCH DOMAIN-CONTAINING PROTEIN 10"/>
    <property type="match status" value="1"/>
</dbReference>
<evidence type="ECO:0000256" key="6">
    <source>
        <dbReference type="SAM" id="MobiDB-lite"/>
    </source>
</evidence>
<reference evidence="8" key="1">
    <citation type="submission" date="2015-09" db="EMBL/GenBank/DDBJ databases">
        <title>De novo assembly of Pectinophora gossypiella (Pink Bollworm) gut transcriptome.</title>
        <authorList>
            <person name="Tassone E.E."/>
        </authorList>
    </citation>
    <scope>NUCLEOTIDE SEQUENCE</scope>
</reference>
<dbReference type="GO" id="GO:0003723">
    <property type="term" value="F:RNA binding"/>
    <property type="evidence" value="ECO:0007669"/>
    <property type="project" value="TreeGrafter"/>
</dbReference>
<evidence type="ECO:0000259" key="7">
    <source>
        <dbReference type="PROSITE" id="PS50103"/>
    </source>
</evidence>
<feature type="zinc finger region" description="C3H1-type" evidence="5">
    <location>
        <begin position="123"/>
        <end position="149"/>
    </location>
</feature>
<sequence>MQVTQAEEPNVRRVGVQEEYIKFRPSPNFKNMKKFLKNRSNHHSVTPEPQCEKLDRKEIKPVVVQPPLPPYPPPPDSPPNLNIVIKQEKEDDDESQSSSGGEGDHSQELTTSEERAVEQTEERPKKEICKEFIRGNCKRPVCRYAHEVDVSQLAGVYTFCWNYQNAVCTFPNCRFVHASVFEEAEFYRTGVLPPHARSHLKKPSPTSEETQQEMKPSNFTNLPPPVHPTVDKSLPILSCVPTSTIEQRPEDEMRNLLSRNVSPFKRGIEEFTGSPRELEVSEHLAKKCKNCDIGEFSLKYNKEMMENISQSSEEIIKKIAQISKKSTKLLNVLYTVVKQMSWNKTATVNNGIISADKEKAFLDQLNTYLSNTNNRMSSLTVINDDNLKNMQGGNMNLTSLMAKILCSASEQALPNESSRET</sequence>
<keyword evidence="3 5" id="KW-0863">Zinc-finger</keyword>
<dbReference type="GO" id="GO:0008270">
    <property type="term" value="F:zinc ion binding"/>
    <property type="evidence" value="ECO:0007669"/>
    <property type="project" value="UniProtKB-KW"/>
</dbReference>
<feature type="compositionally biased region" description="Basic and acidic residues" evidence="6">
    <location>
        <begin position="102"/>
        <end position="124"/>
    </location>
</feature>
<evidence type="ECO:0000256" key="3">
    <source>
        <dbReference type="ARBA" id="ARBA00022771"/>
    </source>
</evidence>
<dbReference type="PANTHER" id="PTHR12675">
    <property type="entry name" value="MUSCLEBLIND-LIKE PROTEIN"/>
    <property type="match status" value="1"/>
</dbReference>
<feature type="domain" description="C3H1-type" evidence="7">
    <location>
        <begin position="123"/>
        <end position="149"/>
    </location>
</feature>
<feature type="region of interest" description="Disordered" evidence="6">
    <location>
        <begin position="194"/>
        <end position="225"/>
    </location>
</feature>
<name>A0A1E1WCP4_PECGO</name>
<feature type="compositionally biased region" description="Basic and acidic residues" evidence="6">
    <location>
        <begin position="50"/>
        <end position="60"/>
    </location>
</feature>
<dbReference type="OrthoDB" id="250836at2759"/>
<dbReference type="EMBL" id="GDQN01001816">
    <property type="protein sequence ID" value="JAT89238.1"/>
    <property type="molecule type" value="Transcribed_RNA"/>
</dbReference>
<evidence type="ECO:0000313" key="8">
    <source>
        <dbReference type="EMBL" id="JAT84631.1"/>
    </source>
</evidence>